<evidence type="ECO:0000313" key="3">
    <source>
        <dbReference type="Proteomes" id="UP000321261"/>
    </source>
</evidence>
<protein>
    <submittedName>
        <fullName evidence="2">Uncharacterized protein</fullName>
    </submittedName>
</protein>
<feature type="region of interest" description="Disordered" evidence="1">
    <location>
        <begin position="70"/>
        <end position="89"/>
    </location>
</feature>
<accession>A0A561SY01</accession>
<proteinExistence type="predicted"/>
<gene>
    <name evidence="2" type="ORF">FHX44_115679</name>
</gene>
<keyword evidence="3" id="KW-1185">Reference proteome</keyword>
<dbReference type="Proteomes" id="UP000321261">
    <property type="component" value="Unassembled WGS sequence"/>
</dbReference>
<name>A0A561SY01_9PSEU</name>
<dbReference type="AlphaFoldDB" id="A0A561SY01"/>
<reference evidence="2 3" key="1">
    <citation type="submission" date="2019-06" db="EMBL/GenBank/DDBJ databases">
        <title>Sequencing the genomes of 1000 actinobacteria strains.</title>
        <authorList>
            <person name="Klenk H.-P."/>
        </authorList>
    </citation>
    <scope>NUCLEOTIDE SEQUENCE [LARGE SCALE GENOMIC DNA]</scope>
    <source>
        <strain evidence="2 3">DSM 45671</strain>
    </source>
</reference>
<dbReference type="OrthoDB" id="3577225at2"/>
<evidence type="ECO:0000313" key="2">
    <source>
        <dbReference type="EMBL" id="TWF79745.1"/>
    </source>
</evidence>
<sequence length="89" mass="9636">MVEDPSGWMRLAAQLAQMPELASRLIAEHRDDGRGRCVRCTLPGRGTPGERWPCGPAALARAAQEVAARTWSHRDFTHPGPASHKAGPV</sequence>
<organism evidence="2 3">
    <name type="scientific">Pseudonocardia hierapolitana</name>
    <dbReference type="NCBI Taxonomy" id="1128676"/>
    <lineage>
        <taxon>Bacteria</taxon>
        <taxon>Bacillati</taxon>
        <taxon>Actinomycetota</taxon>
        <taxon>Actinomycetes</taxon>
        <taxon>Pseudonocardiales</taxon>
        <taxon>Pseudonocardiaceae</taxon>
        <taxon>Pseudonocardia</taxon>
    </lineage>
</organism>
<dbReference type="EMBL" id="VIWU01000001">
    <property type="protein sequence ID" value="TWF79745.1"/>
    <property type="molecule type" value="Genomic_DNA"/>
</dbReference>
<evidence type="ECO:0000256" key="1">
    <source>
        <dbReference type="SAM" id="MobiDB-lite"/>
    </source>
</evidence>
<comment type="caution">
    <text evidence="2">The sequence shown here is derived from an EMBL/GenBank/DDBJ whole genome shotgun (WGS) entry which is preliminary data.</text>
</comment>
<dbReference type="RefSeq" id="WP_147258545.1">
    <property type="nucleotide sequence ID" value="NZ_VIWU01000001.1"/>
</dbReference>